<name>A0ABD2MW88_9CUCU</name>
<dbReference type="SUPFAM" id="SSF143990">
    <property type="entry name" value="YbiA-like"/>
    <property type="match status" value="1"/>
</dbReference>
<comment type="caution">
    <text evidence="2">The sequence shown here is derived from an EMBL/GenBank/DDBJ whole genome shotgun (WGS) entry which is preliminary data.</text>
</comment>
<evidence type="ECO:0000313" key="2">
    <source>
        <dbReference type="EMBL" id="KAL3270750.1"/>
    </source>
</evidence>
<evidence type="ECO:0000313" key="3">
    <source>
        <dbReference type="Proteomes" id="UP001516400"/>
    </source>
</evidence>
<dbReference type="AlphaFoldDB" id="A0ABD2MW88"/>
<keyword evidence="3" id="KW-1185">Reference proteome</keyword>
<evidence type="ECO:0000259" key="1">
    <source>
        <dbReference type="Pfam" id="PF08719"/>
    </source>
</evidence>
<dbReference type="CDD" id="cd15457">
    <property type="entry name" value="NADAR"/>
    <property type="match status" value="1"/>
</dbReference>
<dbReference type="InterPro" id="IPR012816">
    <property type="entry name" value="NADAR"/>
</dbReference>
<reference evidence="2 3" key="1">
    <citation type="journal article" date="2021" name="BMC Biol.">
        <title>Horizontally acquired antibacterial genes associated with adaptive radiation of ladybird beetles.</title>
        <authorList>
            <person name="Li H.S."/>
            <person name="Tang X.F."/>
            <person name="Huang Y.H."/>
            <person name="Xu Z.Y."/>
            <person name="Chen M.L."/>
            <person name="Du X.Y."/>
            <person name="Qiu B.Y."/>
            <person name="Chen P.T."/>
            <person name="Zhang W."/>
            <person name="Slipinski A."/>
            <person name="Escalona H.E."/>
            <person name="Waterhouse R.M."/>
            <person name="Zwick A."/>
            <person name="Pang H."/>
        </authorList>
    </citation>
    <scope>NUCLEOTIDE SEQUENCE [LARGE SCALE GENOMIC DNA]</scope>
    <source>
        <strain evidence="2">SYSU2018</strain>
    </source>
</reference>
<protein>
    <recommendedName>
        <fullName evidence="1">NADAR domain-containing protein</fullName>
    </recommendedName>
</protein>
<dbReference type="Pfam" id="PF08719">
    <property type="entry name" value="NADAR"/>
    <property type="match status" value="1"/>
</dbReference>
<dbReference type="EMBL" id="JABFTP020000042">
    <property type="protein sequence ID" value="KAL3270750.1"/>
    <property type="molecule type" value="Genomic_DNA"/>
</dbReference>
<dbReference type="InterPro" id="IPR037238">
    <property type="entry name" value="YbiA-like_sf"/>
</dbReference>
<feature type="domain" description="NADAR" evidence="1">
    <location>
        <begin position="8"/>
        <end position="143"/>
    </location>
</feature>
<proteinExistence type="predicted"/>
<sequence length="147" mass="17238">MAIRDFRREYRFLSNFYGCASEYEGLKYPSTEHAFQAAKTSDIEERKKIISFASPFEAKRVGQTVKLRSDWEEVKYDIMLELVRQKFQYPELKKMLLDTGTSDLIEENTWHDNFFGICLCEKCKAVGKNNLGLILQQVRSELKTENC</sequence>
<dbReference type="NCBIfam" id="TIGR02464">
    <property type="entry name" value="ribofla_fusion"/>
    <property type="match status" value="1"/>
</dbReference>
<dbReference type="Gene3D" id="1.10.357.40">
    <property type="entry name" value="YbiA-like"/>
    <property type="match status" value="1"/>
</dbReference>
<organism evidence="2 3">
    <name type="scientific">Cryptolaemus montrouzieri</name>
    <dbReference type="NCBI Taxonomy" id="559131"/>
    <lineage>
        <taxon>Eukaryota</taxon>
        <taxon>Metazoa</taxon>
        <taxon>Ecdysozoa</taxon>
        <taxon>Arthropoda</taxon>
        <taxon>Hexapoda</taxon>
        <taxon>Insecta</taxon>
        <taxon>Pterygota</taxon>
        <taxon>Neoptera</taxon>
        <taxon>Endopterygota</taxon>
        <taxon>Coleoptera</taxon>
        <taxon>Polyphaga</taxon>
        <taxon>Cucujiformia</taxon>
        <taxon>Coccinelloidea</taxon>
        <taxon>Coccinellidae</taxon>
        <taxon>Scymninae</taxon>
        <taxon>Scymnini</taxon>
        <taxon>Cryptolaemus</taxon>
    </lineage>
</organism>
<dbReference type="Proteomes" id="UP001516400">
    <property type="component" value="Unassembled WGS sequence"/>
</dbReference>
<accession>A0ABD2MW88</accession>
<gene>
    <name evidence="2" type="ORF">HHI36_021275</name>
</gene>